<evidence type="ECO:0000313" key="3">
    <source>
        <dbReference type="Proteomes" id="UP000603453"/>
    </source>
</evidence>
<organism evidence="2 3">
    <name type="scientific">Mucor saturninus</name>
    <dbReference type="NCBI Taxonomy" id="64648"/>
    <lineage>
        <taxon>Eukaryota</taxon>
        <taxon>Fungi</taxon>
        <taxon>Fungi incertae sedis</taxon>
        <taxon>Mucoromycota</taxon>
        <taxon>Mucoromycotina</taxon>
        <taxon>Mucoromycetes</taxon>
        <taxon>Mucorales</taxon>
        <taxon>Mucorineae</taxon>
        <taxon>Mucoraceae</taxon>
        <taxon>Mucor</taxon>
    </lineage>
</organism>
<sequence>MTGFISKELRYINPFSSLAKKRYTTDEQPAPTAIETSGGEPTGISSEPIAAIIKPSGDMGEQSAGLGEQSGGIGGATPCGGISSQTSTINSGKPDGGICL</sequence>
<comment type="caution">
    <text evidence="2">The sequence shown here is derived from an EMBL/GenBank/DDBJ whole genome shotgun (WGS) entry which is preliminary data.</text>
</comment>
<feature type="region of interest" description="Disordered" evidence="1">
    <location>
        <begin position="23"/>
        <end position="100"/>
    </location>
</feature>
<gene>
    <name evidence="2" type="ORF">INT47_011930</name>
</gene>
<feature type="compositionally biased region" description="Polar residues" evidence="1">
    <location>
        <begin position="82"/>
        <end position="91"/>
    </location>
</feature>
<feature type="compositionally biased region" description="Gly residues" evidence="1">
    <location>
        <begin position="68"/>
        <end position="78"/>
    </location>
</feature>
<reference evidence="2" key="1">
    <citation type="submission" date="2020-12" db="EMBL/GenBank/DDBJ databases">
        <title>Metabolic potential, ecology and presence of endohyphal bacteria is reflected in genomic diversity of Mucoromycotina.</title>
        <authorList>
            <person name="Muszewska A."/>
            <person name="Okrasinska A."/>
            <person name="Steczkiewicz K."/>
            <person name="Drgas O."/>
            <person name="Orlowska M."/>
            <person name="Perlinska-Lenart U."/>
            <person name="Aleksandrzak-Piekarczyk T."/>
            <person name="Szatraj K."/>
            <person name="Zielenkiewicz U."/>
            <person name="Pilsyk S."/>
            <person name="Malc E."/>
            <person name="Mieczkowski P."/>
            <person name="Kruszewska J.S."/>
            <person name="Biernat P."/>
            <person name="Pawlowska J."/>
        </authorList>
    </citation>
    <scope>NUCLEOTIDE SEQUENCE</scope>
    <source>
        <strain evidence="2">WA0000017839</strain>
    </source>
</reference>
<dbReference type="EMBL" id="JAEPRD010000117">
    <property type="protein sequence ID" value="KAG2198095.1"/>
    <property type="molecule type" value="Genomic_DNA"/>
</dbReference>
<protein>
    <submittedName>
        <fullName evidence="2">Uncharacterized protein</fullName>
    </submittedName>
</protein>
<accession>A0A8H7UWB2</accession>
<name>A0A8H7UWB2_9FUNG</name>
<evidence type="ECO:0000256" key="1">
    <source>
        <dbReference type="SAM" id="MobiDB-lite"/>
    </source>
</evidence>
<proteinExistence type="predicted"/>
<keyword evidence="3" id="KW-1185">Reference proteome</keyword>
<dbReference type="Proteomes" id="UP000603453">
    <property type="component" value="Unassembled WGS sequence"/>
</dbReference>
<dbReference type="AlphaFoldDB" id="A0A8H7UWB2"/>
<evidence type="ECO:0000313" key="2">
    <source>
        <dbReference type="EMBL" id="KAG2198095.1"/>
    </source>
</evidence>